<evidence type="ECO:0000313" key="2">
    <source>
        <dbReference type="EMBL" id="QCE11081.1"/>
    </source>
</evidence>
<dbReference type="EMBL" id="CP039354">
    <property type="protein sequence ID" value="QCE11081.1"/>
    <property type="molecule type" value="Genomic_DNA"/>
</dbReference>
<protein>
    <submittedName>
        <fullName evidence="1">Uncharacterized protein</fullName>
    </submittedName>
</protein>
<dbReference type="Proteomes" id="UP000501690">
    <property type="component" value="Linkage Group LG10"/>
</dbReference>
<accession>A0A4D6NB07</accession>
<name>A0A4D6NB07_VIGUN</name>
<dbReference type="AlphaFoldDB" id="A0A4D6NB07"/>
<evidence type="ECO:0000313" key="3">
    <source>
        <dbReference type="Proteomes" id="UP000501690"/>
    </source>
</evidence>
<sequence>MWDLLGIPEQDSHSRAKGVEGELSLSPQWAPMYRFDQVRLAAIVKEQPGYCSLWKAEFRHGFVLKRRLRGWRVEGDRSI</sequence>
<keyword evidence="3" id="KW-1185">Reference proteome</keyword>
<proteinExistence type="predicted"/>
<evidence type="ECO:0000313" key="1">
    <source>
        <dbReference type="EMBL" id="QCE11080.1"/>
    </source>
</evidence>
<gene>
    <name evidence="1" type="ORF">DEO72_LG10g2313</name>
    <name evidence="2" type="ORF">DEO72_LG10g2314</name>
</gene>
<organism evidence="1 3">
    <name type="scientific">Vigna unguiculata</name>
    <name type="common">Cowpea</name>
    <dbReference type="NCBI Taxonomy" id="3917"/>
    <lineage>
        <taxon>Eukaryota</taxon>
        <taxon>Viridiplantae</taxon>
        <taxon>Streptophyta</taxon>
        <taxon>Embryophyta</taxon>
        <taxon>Tracheophyta</taxon>
        <taxon>Spermatophyta</taxon>
        <taxon>Magnoliopsida</taxon>
        <taxon>eudicotyledons</taxon>
        <taxon>Gunneridae</taxon>
        <taxon>Pentapetalae</taxon>
        <taxon>rosids</taxon>
        <taxon>fabids</taxon>
        <taxon>Fabales</taxon>
        <taxon>Fabaceae</taxon>
        <taxon>Papilionoideae</taxon>
        <taxon>50 kb inversion clade</taxon>
        <taxon>NPAAA clade</taxon>
        <taxon>indigoferoid/millettioid clade</taxon>
        <taxon>Phaseoleae</taxon>
        <taxon>Vigna</taxon>
    </lineage>
</organism>
<reference evidence="1 3" key="1">
    <citation type="submission" date="2019-04" db="EMBL/GenBank/DDBJ databases">
        <title>An improved genome assembly and genetic linkage map for asparagus bean, Vigna unguiculata ssp. sesquipedialis.</title>
        <authorList>
            <person name="Xia Q."/>
            <person name="Zhang R."/>
            <person name="Dong Y."/>
        </authorList>
    </citation>
    <scope>NUCLEOTIDE SEQUENCE [LARGE SCALE GENOMIC DNA]</scope>
    <source>
        <tissue evidence="1">Leaf</tissue>
    </source>
</reference>
<dbReference type="EMBL" id="CP039354">
    <property type="protein sequence ID" value="QCE11080.1"/>
    <property type="molecule type" value="Genomic_DNA"/>
</dbReference>